<sequence length="219" mass="23081">MRRRSRLTRLLTYPSRSLERAVPMPDILVLYYSRGGSVARLARQVARGIGEVDGMQARLRTVPPVAVVTETAAPPVPEDGAPYVDPRDLEECAGLLLGSPTRFGNMAAPLKHWLDGLGAQWASGTLAGKPAAVFTSTATQHGGQESTLLTMMVPLLHHGCLVAGIPFTEPLLSTTRTGGTPYGASHVAGAGDDPQPSDEEAQLARALGRRVATIAAKLA</sequence>
<comment type="similarity">
    <text evidence="1">Belongs to the WrbA family.</text>
</comment>
<dbReference type="PROSITE" id="PS50902">
    <property type="entry name" value="FLAVODOXIN_LIKE"/>
    <property type="match status" value="1"/>
</dbReference>
<dbReference type="eggNOG" id="COG0655">
    <property type="taxonomic scope" value="Bacteria"/>
</dbReference>
<evidence type="ECO:0000313" key="6">
    <source>
        <dbReference type="EMBL" id="KGM56684.1"/>
    </source>
</evidence>
<evidence type="ECO:0000256" key="2">
    <source>
        <dbReference type="ARBA" id="ARBA00022630"/>
    </source>
</evidence>
<dbReference type="GO" id="GO:0016020">
    <property type="term" value="C:membrane"/>
    <property type="evidence" value="ECO:0007669"/>
    <property type="project" value="TreeGrafter"/>
</dbReference>
<evidence type="ECO:0000259" key="5">
    <source>
        <dbReference type="PROSITE" id="PS50902"/>
    </source>
</evidence>
<dbReference type="PANTHER" id="PTHR30546:SF23">
    <property type="entry name" value="FLAVOPROTEIN-LIKE PROTEIN YCP4-RELATED"/>
    <property type="match status" value="1"/>
</dbReference>
<dbReference type="EMBL" id="AVPT01000010">
    <property type="protein sequence ID" value="KGM56684.1"/>
    <property type="molecule type" value="Genomic_DNA"/>
</dbReference>
<evidence type="ECO:0000256" key="4">
    <source>
        <dbReference type="SAM" id="MobiDB-lite"/>
    </source>
</evidence>
<keyword evidence="3" id="KW-0288">FMN</keyword>
<dbReference type="Gene3D" id="3.40.50.360">
    <property type="match status" value="1"/>
</dbReference>
<keyword evidence="2" id="KW-0285">Flavoprotein</keyword>
<evidence type="ECO:0000256" key="3">
    <source>
        <dbReference type="ARBA" id="ARBA00022643"/>
    </source>
</evidence>
<dbReference type="Proteomes" id="UP000029989">
    <property type="component" value="Unassembled WGS sequence"/>
</dbReference>
<dbReference type="FunFam" id="3.40.50.360:FF:000001">
    <property type="entry name" value="NAD(P)H dehydrogenase (Quinone) FQR1-like"/>
    <property type="match status" value="1"/>
</dbReference>
<feature type="region of interest" description="Disordered" evidence="4">
    <location>
        <begin position="176"/>
        <end position="198"/>
    </location>
</feature>
<dbReference type="Pfam" id="PF03358">
    <property type="entry name" value="FMN_red"/>
    <property type="match status" value="1"/>
</dbReference>
<name>A0A0A0F1L2_9GAMM</name>
<reference evidence="6 7" key="1">
    <citation type="journal article" date="2015" name="Stand. Genomic Sci.">
        <title>Genomic information of the arsenic-resistant bacterium Lysobacter arseniciresistens type strain ZS79(T) and comparison of Lysobacter draft genomes.</title>
        <authorList>
            <person name="Liu L."/>
            <person name="Zhang S."/>
            <person name="Luo M."/>
            <person name="Wang G."/>
        </authorList>
    </citation>
    <scope>NUCLEOTIDE SEQUENCE [LARGE SCALE GENOMIC DNA]</scope>
    <source>
        <strain evidence="6 7">ZS79</strain>
    </source>
</reference>
<dbReference type="InterPro" id="IPR010089">
    <property type="entry name" value="Flavoprotein_WrbA-like"/>
</dbReference>
<dbReference type="AlphaFoldDB" id="A0A0A0F1L2"/>
<dbReference type="STRING" id="913325.N799_02950"/>
<proteinExistence type="inferred from homology"/>
<dbReference type="NCBIfam" id="NF002999">
    <property type="entry name" value="PRK03767.1"/>
    <property type="match status" value="1"/>
</dbReference>
<protein>
    <submittedName>
        <fullName evidence="6">NAD(P)H-quinone oxidoreductase</fullName>
    </submittedName>
</protein>
<dbReference type="InterPro" id="IPR029039">
    <property type="entry name" value="Flavoprotein-like_sf"/>
</dbReference>
<dbReference type="InterPro" id="IPR008254">
    <property type="entry name" value="Flavodoxin/NO_synth"/>
</dbReference>
<evidence type="ECO:0000256" key="1">
    <source>
        <dbReference type="ARBA" id="ARBA00006961"/>
    </source>
</evidence>
<dbReference type="InterPro" id="IPR005025">
    <property type="entry name" value="FMN_Rdtase-like_dom"/>
</dbReference>
<feature type="domain" description="Flavodoxin-like" evidence="5">
    <location>
        <begin position="27"/>
        <end position="212"/>
    </location>
</feature>
<evidence type="ECO:0000313" key="7">
    <source>
        <dbReference type="Proteomes" id="UP000029989"/>
    </source>
</evidence>
<keyword evidence="7" id="KW-1185">Reference proteome</keyword>
<gene>
    <name evidence="6" type="ORF">N799_02950</name>
</gene>
<organism evidence="6 7">
    <name type="scientific">Lysobacter arseniciresistens ZS79</name>
    <dbReference type="NCBI Taxonomy" id="913325"/>
    <lineage>
        <taxon>Bacteria</taxon>
        <taxon>Pseudomonadati</taxon>
        <taxon>Pseudomonadota</taxon>
        <taxon>Gammaproteobacteria</taxon>
        <taxon>Lysobacterales</taxon>
        <taxon>Lysobacteraceae</taxon>
        <taxon>Novilysobacter</taxon>
    </lineage>
</organism>
<dbReference type="GO" id="GO:0010181">
    <property type="term" value="F:FMN binding"/>
    <property type="evidence" value="ECO:0007669"/>
    <property type="project" value="InterPro"/>
</dbReference>
<accession>A0A0A0F1L2</accession>
<dbReference type="GO" id="GO:0003955">
    <property type="term" value="F:NAD(P)H dehydrogenase (quinone) activity"/>
    <property type="evidence" value="ECO:0007669"/>
    <property type="project" value="InterPro"/>
</dbReference>
<dbReference type="SUPFAM" id="SSF52218">
    <property type="entry name" value="Flavoproteins"/>
    <property type="match status" value="1"/>
</dbReference>
<dbReference type="NCBIfam" id="TIGR01755">
    <property type="entry name" value="flav_wrbA"/>
    <property type="match status" value="1"/>
</dbReference>
<comment type="caution">
    <text evidence="6">The sequence shown here is derived from an EMBL/GenBank/DDBJ whole genome shotgun (WGS) entry which is preliminary data.</text>
</comment>
<dbReference type="PANTHER" id="PTHR30546">
    <property type="entry name" value="FLAVODOXIN-RELATED PROTEIN WRBA-RELATED"/>
    <property type="match status" value="1"/>
</dbReference>